<feature type="domain" description="EGF-like" evidence="6">
    <location>
        <begin position="446"/>
        <end position="476"/>
    </location>
</feature>
<feature type="domain" description="EGF-like" evidence="6">
    <location>
        <begin position="346"/>
        <end position="378"/>
    </location>
</feature>
<dbReference type="PANTHER" id="PTHR15332:SF175">
    <property type="entry name" value="PROPROTEIN CONVERTASE SUBTILISIN_KEXIN TYPE 5-LIKE"/>
    <property type="match status" value="1"/>
</dbReference>
<dbReference type="InterPro" id="IPR043601">
    <property type="entry name" value="Rspo_Fu-CRD_dom"/>
</dbReference>
<evidence type="ECO:0000256" key="2">
    <source>
        <dbReference type="ARBA" id="ARBA00022525"/>
    </source>
</evidence>
<feature type="domain" description="EGF-like" evidence="6">
    <location>
        <begin position="500"/>
        <end position="539"/>
    </location>
</feature>
<feature type="domain" description="EGF-like" evidence="6">
    <location>
        <begin position="645"/>
        <end position="676"/>
    </location>
</feature>
<gene>
    <name evidence="7" type="ORF">NDU88_006891</name>
</gene>
<protein>
    <recommendedName>
        <fullName evidence="6">EGF-like domain-containing protein</fullName>
    </recommendedName>
</protein>
<accession>A0AAV7U0Q6</accession>
<dbReference type="EMBL" id="JANPWB010000006">
    <property type="protein sequence ID" value="KAJ1181689.1"/>
    <property type="molecule type" value="Genomic_DNA"/>
</dbReference>
<dbReference type="InterPro" id="IPR000742">
    <property type="entry name" value="EGF"/>
</dbReference>
<evidence type="ECO:0000313" key="7">
    <source>
        <dbReference type="EMBL" id="KAJ1181689.1"/>
    </source>
</evidence>
<evidence type="ECO:0000313" key="8">
    <source>
        <dbReference type="Proteomes" id="UP001066276"/>
    </source>
</evidence>
<evidence type="ECO:0000256" key="5">
    <source>
        <dbReference type="SAM" id="MobiDB-lite"/>
    </source>
</evidence>
<keyword evidence="3" id="KW-0732">Signal</keyword>
<evidence type="ECO:0000256" key="1">
    <source>
        <dbReference type="ARBA" id="ARBA00004613"/>
    </source>
</evidence>
<feature type="domain" description="EGF-like" evidence="6">
    <location>
        <begin position="152"/>
        <end position="181"/>
    </location>
</feature>
<evidence type="ECO:0000256" key="4">
    <source>
        <dbReference type="ARBA" id="ARBA00023180"/>
    </source>
</evidence>
<dbReference type="SMART" id="SM00181">
    <property type="entry name" value="EGF"/>
    <property type="match status" value="10"/>
</dbReference>
<dbReference type="AlphaFoldDB" id="A0AAV7U0Q6"/>
<keyword evidence="8" id="KW-1185">Reference proteome</keyword>
<organism evidence="7 8">
    <name type="scientific">Pleurodeles waltl</name>
    <name type="common">Iberian ribbed newt</name>
    <dbReference type="NCBI Taxonomy" id="8319"/>
    <lineage>
        <taxon>Eukaryota</taxon>
        <taxon>Metazoa</taxon>
        <taxon>Chordata</taxon>
        <taxon>Craniata</taxon>
        <taxon>Vertebrata</taxon>
        <taxon>Euteleostomi</taxon>
        <taxon>Amphibia</taxon>
        <taxon>Batrachia</taxon>
        <taxon>Caudata</taxon>
        <taxon>Salamandroidea</taxon>
        <taxon>Salamandridae</taxon>
        <taxon>Pleurodelinae</taxon>
        <taxon>Pleurodeles</taxon>
    </lineage>
</organism>
<feature type="domain" description="EGF-like" evidence="6">
    <location>
        <begin position="249"/>
        <end position="278"/>
    </location>
</feature>
<evidence type="ECO:0000259" key="6">
    <source>
        <dbReference type="SMART" id="SM00181"/>
    </source>
</evidence>
<evidence type="ECO:0000256" key="3">
    <source>
        <dbReference type="ARBA" id="ARBA00022729"/>
    </source>
</evidence>
<dbReference type="GO" id="GO:0005576">
    <property type="term" value="C:extracellular region"/>
    <property type="evidence" value="ECO:0007669"/>
    <property type="project" value="UniProtKB-SubCell"/>
</dbReference>
<dbReference type="Pfam" id="PF15913">
    <property type="entry name" value="Furin-like_2"/>
    <property type="match status" value="1"/>
</dbReference>
<dbReference type="SMART" id="SM01411">
    <property type="entry name" value="Ephrin_rec_like"/>
    <property type="match status" value="4"/>
</dbReference>
<dbReference type="PANTHER" id="PTHR15332">
    <property type="entry name" value="PROPROTEIN CONVERTASE SUBTILISIN_KEXIN TYPE 5-LIKE"/>
    <property type="match status" value="1"/>
</dbReference>
<proteinExistence type="predicted"/>
<dbReference type="CDD" id="cd00064">
    <property type="entry name" value="FU"/>
    <property type="match status" value="7"/>
</dbReference>
<dbReference type="Proteomes" id="UP001066276">
    <property type="component" value="Chromosome 3_2"/>
</dbReference>
<reference evidence="7" key="1">
    <citation type="journal article" date="2022" name="bioRxiv">
        <title>Sequencing and chromosome-scale assembly of the giantPleurodeles waltlgenome.</title>
        <authorList>
            <person name="Brown T."/>
            <person name="Elewa A."/>
            <person name="Iarovenko S."/>
            <person name="Subramanian E."/>
            <person name="Araus A.J."/>
            <person name="Petzold A."/>
            <person name="Susuki M."/>
            <person name="Suzuki K.-i.T."/>
            <person name="Hayashi T."/>
            <person name="Toyoda A."/>
            <person name="Oliveira C."/>
            <person name="Osipova E."/>
            <person name="Leigh N.D."/>
            <person name="Simon A."/>
            <person name="Yun M.H."/>
        </authorList>
    </citation>
    <scope>NUCLEOTIDE SEQUENCE</scope>
    <source>
        <strain evidence="7">20211129_DDA</strain>
        <tissue evidence="7">Liver</tissue>
    </source>
</reference>
<sequence>MLRLPAAELCEELCAPPRVYCRGSWSAGSRAAPEYPRHSLRKNLRDGEKMGKLREWEKMQSLVGFACFLLFLRVPFSSQAAGLVCPSGQFVLNNQCVDCHSSCGECSGHEPFECTECGIGEDGIERFLYRNRCKVHCPRGYYQDFDGYVCELCTPNCELCTSDGNCEMCKENYKLQNGACYFSECLEGQVEDPNTGECFDCQSGCKTCAVDNPEFCNSCLESYFLYRHQCYRHCPQKTYADDGRKLCFTCPSFCFDCKNETFCSSCQVGYFLFDTACVQKCPTGTYQDVNSGRCEACHSSCQACHGPSSHECDLCPGGGQPAYGLCEVITCSLGWYYDITDSTCYVCDESCQSCFGPLALDCFTCNSGFFLDQDNRCVEVCPVGHFGNLFTQTCEKCAVNCESCVGSSDDCIQCKNDGQSLFLHSGRCLFNCPDGYFENSEGSCEACDNSCWTCDESRIKCLSCASGLFLENNRCILNCSLRYYPDADGICKRCPAHCNVCSDSSSCSECSYLYLYLNGTCKATCPDGYYEDLDQGKCIPCYSTCATCSGISYDDCESCSASYPKLYQGECLEECPLGTFYNRLVMECQECDRTCASCSGPDPTDCIQCQRGLTLDPNTGMCGVQGDAECPSKTYLHDDLFACKACEDTCESCNGPSRNNCLTCTLPFYLYNNTCEKECPPAMYTTSEEANGVELGYCLKCNPVCSTCNGGSAKDCITCASGYYKLLHLCILHCPTGYYRGSDRCEKCHPSCQIARSGSTKSSKFANSVIRAAKLVKTLHLKDACHVTGAVSLKTEFAFHGVKNSTTLVKMRNAHHVTSRVAIVPALARSTASYAKRTLPGPPQRKSAFIAVTHR</sequence>
<feature type="domain" description="EGF-like" evidence="6">
    <location>
        <begin position="296"/>
        <end position="327"/>
    </location>
</feature>
<comment type="subcellular location">
    <subcellularLocation>
        <location evidence="1">Secreted</location>
    </subcellularLocation>
</comment>
<keyword evidence="4" id="KW-0325">Glycoprotein</keyword>
<dbReference type="InterPro" id="IPR009030">
    <property type="entry name" value="Growth_fac_rcpt_cys_sf"/>
</dbReference>
<dbReference type="SMART" id="SM00261">
    <property type="entry name" value="FU"/>
    <property type="match status" value="13"/>
</dbReference>
<feature type="domain" description="EGF-like" evidence="6">
    <location>
        <begin position="707"/>
        <end position="746"/>
    </location>
</feature>
<feature type="region of interest" description="Disordered" evidence="5">
    <location>
        <begin position="836"/>
        <end position="855"/>
    </location>
</feature>
<comment type="caution">
    <text evidence="7">The sequence shown here is derived from an EMBL/GenBank/DDBJ whole genome shotgun (WGS) entry which is preliminary data.</text>
</comment>
<feature type="domain" description="EGF-like" evidence="6">
    <location>
        <begin position="403"/>
        <end position="445"/>
    </location>
</feature>
<dbReference type="SUPFAM" id="SSF57184">
    <property type="entry name" value="Growth factor receptor domain"/>
    <property type="match status" value="6"/>
</dbReference>
<feature type="domain" description="EGF-like" evidence="6">
    <location>
        <begin position="590"/>
        <end position="623"/>
    </location>
</feature>
<name>A0AAV7U0Q6_PLEWA</name>
<dbReference type="InterPro" id="IPR006212">
    <property type="entry name" value="Furin_repeat"/>
</dbReference>
<dbReference type="Gene3D" id="2.10.220.10">
    <property type="entry name" value="Hormone Receptor, Insulin-like Growth Factor Receptor 1, Chain A, domain 2"/>
    <property type="match status" value="8"/>
</dbReference>
<keyword evidence="2" id="KW-0964">Secreted</keyword>